<keyword evidence="5" id="KW-0539">Nucleus</keyword>
<dbReference type="EMBL" id="PJQY01001516">
    <property type="protein sequence ID" value="PQQ01957.1"/>
    <property type="molecule type" value="Genomic_DNA"/>
</dbReference>
<dbReference type="GO" id="GO:0005634">
    <property type="term" value="C:nucleus"/>
    <property type="evidence" value="ECO:0007669"/>
    <property type="project" value="UniProtKB-SubCell"/>
</dbReference>
<evidence type="ECO:0000256" key="1">
    <source>
        <dbReference type="ARBA" id="ARBA00004123"/>
    </source>
</evidence>
<evidence type="ECO:0000256" key="4">
    <source>
        <dbReference type="ARBA" id="ARBA00023163"/>
    </source>
</evidence>
<accession>A0A314Y834</accession>
<gene>
    <name evidence="6" type="ORF">Pyn_37128</name>
</gene>
<dbReference type="AlphaFoldDB" id="A0A314Y834"/>
<dbReference type="Gene3D" id="2.40.330.10">
    <property type="entry name" value="DNA-binding pseudobarrel domain"/>
    <property type="match status" value="1"/>
</dbReference>
<evidence type="ECO:0008006" key="8">
    <source>
        <dbReference type="Google" id="ProtNLM"/>
    </source>
</evidence>
<organism evidence="6 7">
    <name type="scientific">Prunus yedoensis var. nudiflora</name>
    <dbReference type="NCBI Taxonomy" id="2094558"/>
    <lineage>
        <taxon>Eukaryota</taxon>
        <taxon>Viridiplantae</taxon>
        <taxon>Streptophyta</taxon>
        <taxon>Embryophyta</taxon>
        <taxon>Tracheophyta</taxon>
        <taxon>Spermatophyta</taxon>
        <taxon>Magnoliopsida</taxon>
        <taxon>eudicotyledons</taxon>
        <taxon>Gunneridae</taxon>
        <taxon>Pentapetalae</taxon>
        <taxon>rosids</taxon>
        <taxon>fabids</taxon>
        <taxon>Rosales</taxon>
        <taxon>Rosaceae</taxon>
        <taxon>Amygdaloideae</taxon>
        <taxon>Amygdaleae</taxon>
        <taxon>Prunus</taxon>
    </lineage>
</organism>
<dbReference type="Proteomes" id="UP000250321">
    <property type="component" value="Unassembled WGS sequence"/>
</dbReference>
<dbReference type="CDD" id="cd10017">
    <property type="entry name" value="B3_DNA"/>
    <property type="match status" value="1"/>
</dbReference>
<evidence type="ECO:0000256" key="2">
    <source>
        <dbReference type="ARBA" id="ARBA00023015"/>
    </source>
</evidence>
<dbReference type="InterPro" id="IPR003340">
    <property type="entry name" value="B3_DNA-bd"/>
</dbReference>
<protein>
    <recommendedName>
        <fullName evidence="8">TF-B3 domain-containing protein</fullName>
    </recommendedName>
</protein>
<keyword evidence="4" id="KW-0804">Transcription</keyword>
<dbReference type="GO" id="GO:0003677">
    <property type="term" value="F:DNA binding"/>
    <property type="evidence" value="ECO:0007669"/>
    <property type="project" value="UniProtKB-KW"/>
</dbReference>
<dbReference type="InterPro" id="IPR015300">
    <property type="entry name" value="DNA-bd_pseudobarrel_sf"/>
</dbReference>
<name>A0A314Y834_PRUYE</name>
<keyword evidence="3" id="KW-0238">DNA-binding</keyword>
<evidence type="ECO:0000256" key="3">
    <source>
        <dbReference type="ARBA" id="ARBA00023125"/>
    </source>
</evidence>
<keyword evidence="7" id="KW-1185">Reference proteome</keyword>
<evidence type="ECO:0000256" key="5">
    <source>
        <dbReference type="ARBA" id="ARBA00023242"/>
    </source>
</evidence>
<reference evidence="6 7" key="1">
    <citation type="submission" date="2018-02" db="EMBL/GenBank/DDBJ databases">
        <title>Draft genome of wild Prunus yedoensis var. nudiflora.</title>
        <authorList>
            <person name="Baek S."/>
            <person name="Kim J.-H."/>
            <person name="Choi K."/>
            <person name="Kim G.-B."/>
            <person name="Cho A."/>
            <person name="Jang H."/>
            <person name="Shin C.-H."/>
            <person name="Yu H.-J."/>
            <person name="Mun J.-H."/>
        </authorList>
    </citation>
    <scope>NUCLEOTIDE SEQUENCE [LARGE SCALE GENOMIC DNA]</scope>
    <source>
        <strain evidence="7">cv. Jeju island</strain>
        <tissue evidence="6">Leaf</tissue>
    </source>
</reference>
<comment type="subcellular location">
    <subcellularLocation>
        <location evidence="1">Nucleus</location>
    </subcellularLocation>
</comment>
<evidence type="ECO:0000313" key="7">
    <source>
        <dbReference type="Proteomes" id="UP000250321"/>
    </source>
</evidence>
<evidence type="ECO:0000313" key="6">
    <source>
        <dbReference type="EMBL" id="PQQ01957.1"/>
    </source>
</evidence>
<dbReference type="SUPFAM" id="SSF101936">
    <property type="entry name" value="DNA-binding pseudobarrel domain"/>
    <property type="match status" value="1"/>
</dbReference>
<keyword evidence="2" id="KW-0805">Transcription regulation</keyword>
<sequence>MEGAHELEKELTETDVGSKLVVKARWLDKMPPFVGDCREVQFGVLDDKGFHFPLCCSIRNGRYPKPVIQAEGWLKFVNYKGLKVGDKIIFHPQVDYFRESIFQVRAQRKNIHGHWIDI</sequence>
<proteinExistence type="predicted"/>
<comment type="caution">
    <text evidence="6">The sequence shown here is derived from an EMBL/GenBank/DDBJ whole genome shotgun (WGS) entry which is preliminary data.</text>
</comment>